<gene>
    <name evidence="2" type="ORF">CRG98_027501</name>
</gene>
<keyword evidence="3" id="KW-1185">Reference proteome</keyword>
<evidence type="ECO:0000313" key="2">
    <source>
        <dbReference type="EMBL" id="PKI52085.1"/>
    </source>
</evidence>
<protein>
    <submittedName>
        <fullName evidence="2">Uncharacterized protein</fullName>
    </submittedName>
</protein>
<organism evidence="2 3">
    <name type="scientific">Punica granatum</name>
    <name type="common">Pomegranate</name>
    <dbReference type="NCBI Taxonomy" id="22663"/>
    <lineage>
        <taxon>Eukaryota</taxon>
        <taxon>Viridiplantae</taxon>
        <taxon>Streptophyta</taxon>
        <taxon>Embryophyta</taxon>
        <taxon>Tracheophyta</taxon>
        <taxon>Spermatophyta</taxon>
        <taxon>Magnoliopsida</taxon>
        <taxon>eudicotyledons</taxon>
        <taxon>Gunneridae</taxon>
        <taxon>Pentapetalae</taxon>
        <taxon>rosids</taxon>
        <taxon>malvids</taxon>
        <taxon>Myrtales</taxon>
        <taxon>Lythraceae</taxon>
        <taxon>Punica</taxon>
    </lineage>
</organism>
<evidence type="ECO:0000313" key="3">
    <source>
        <dbReference type="Proteomes" id="UP000233551"/>
    </source>
</evidence>
<feature type="region of interest" description="Disordered" evidence="1">
    <location>
        <begin position="54"/>
        <end position="85"/>
    </location>
</feature>
<feature type="compositionally biased region" description="Acidic residues" evidence="1">
    <location>
        <begin position="67"/>
        <end position="78"/>
    </location>
</feature>
<name>A0A2I0J764_PUNGR</name>
<dbReference type="Proteomes" id="UP000233551">
    <property type="component" value="Unassembled WGS sequence"/>
</dbReference>
<proteinExistence type="predicted"/>
<accession>A0A2I0J764</accession>
<reference evidence="2 3" key="1">
    <citation type="submission" date="2017-11" db="EMBL/GenBank/DDBJ databases">
        <title>De-novo sequencing of pomegranate (Punica granatum L.) genome.</title>
        <authorList>
            <person name="Akparov Z."/>
            <person name="Amiraslanov A."/>
            <person name="Hajiyeva S."/>
            <person name="Abbasov M."/>
            <person name="Kaur K."/>
            <person name="Hamwieh A."/>
            <person name="Solovyev V."/>
            <person name="Salamov A."/>
            <person name="Braich B."/>
            <person name="Kosarev P."/>
            <person name="Mahmoud A."/>
            <person name="Hajiyev E."/>
            <person name="Babayeva S."/>
            <person name="Izzatullayeva V."/>
            <person name="Mammadov A."/>
            <person name="Mammadov A."/>
            <person name="Sharifova S."/>
            <person name="Ojaghi J."/>
            <person name="Eynullazada K."/>
            <person name="Bayramov B."/>
            <person name="Abdulazimova A."/>
            <person name="Shahmuradov I."/>
        </authorList>
    </citation>
    <scope>NUCLEOTIDE SEQUENCE [LARGE SCALE GENOMIC DNA]</scope>
    <source>
        <strain evidence="3">cv. AG2017</strain>
        <tissue evidence="2">Leaf</tissue>
    </source>
</reference>
<dbReference type="EMBL" id="PGOL01001975">
    <property type="protein sequence ID" value="PKI52085.1"/>
    <property type="molecule type" value="Genomic_DNA"/>
</dbReference>
<sequence length="85" mass="9637">MRLPSTIAFEAYVLTNAKILNLLLILDEENSQFSNMTVSAIGRSRLWRENGRDFQSRGLQGSGDLPMESEENLDDIDESESRSEK</sequence>
<dbReference type="AlphaFoldDB" id="A0A2I0J764"/>
<evidence type="ECO:0000256" key="1">
    <source>
        <dbReference type="SAM" id="MobiDB-lite"/>
    </source>
</evidence>
<comment type="caution">
    <text evidence="2">The sequence shown here is derived from an EMBL/GenBank/DDBJ whole genome shotgun (WGS) entry which is preliminary data.</text>
</comment>